<evidence type="ECO:0000259" key="4">
    <source>
        <dbReference type="PROSITE" id="PS01124"/>
    </source>
</evidence>
<evidence type="ECO:0000313" key="5">
    <source>
        <dbReference type="EMBL" id="WZU63506.1"/>
    </source>
</evidence>
<dbReference type="SUPFAM" id="SSF46689">
    <property type="entry name" value="Homeodomain-like"/>
    <property type="match status" value="1"/>
</dbReference>
<keyword evidence="3" id="KW-0804">Transcription</keyword>
<dbReference type="GO" id="GO:0003700">
    <property type="term" value="F:DNA-binding transcription factor activity"/>
    <property type="evidence" value="ECO:0007669"/>
    <property type="project" value="InterPro"/>
</dbReference>
<evidence type="ECO:0000256" key="2">
    <source>
        <dbReference type="ARBA" id="ARBA00023125"/>
    </source>
</evidence>
<dbReference type="PANTHER" id="PTHR43280:SF28">
    <property type="entry name" value="HTH-TYPE TRANSCRIPTIONAL ACTIVATOR RHAS"/>
    <property type="match status" value="1"/>
</dbReference>
<dbReference type="InterPro" id="IPR029062">
    <property type="entry name" value="Class_I_gatase-like"/>
</dbReference>
<evidence type="ECO:0000256" key="1">
    <source>
        <dbReference type="ARBA" id="ARBA00023015"/>
    </source>
</evidence>
<gene>
    <name evidence="5" type="ORF">AABB28_16935</name>
</gene>
<sequence>MSAPCVFDIYVADGFVLTEFAGVVEVIRLANRINASPLFEWHVRSAHGGPITASSAVTVETTPLPARPDADYLFVLGNADPACPALSLGKALATYTSRQARVVLLSEAAARYISETNGALGSHTTHWENRTVLMERLGLFDTKATLAVESGSIITCAGMGATFDIALSIASQHASSTTMSTVADILLHERVRHFNTLQPFSGKVVTTTGDTTLDACLALMQDNMEFPLQISEIAKRTNLSKRSLERKFNRLLRSTPNGYYRGLRLNKANNLLLNTDMRIQEIGLACGFPNGFTAIYRSVFGTTPNATRKKGRTK</sequence>
<name>A0AAN0M8H7_9RHOB</name>
<protein>
    <submittedName>
        <fullName evidence="5">Helix-turn-helix domain-containing protein</fullName>
    </submittedName>
</protein>
<evidence type="ECO:0000313" key="6">
    <source>
        <dbReference type="Proteomes" id="UP001451782"/>
    </source>
</evidence>
<dbReference type="PANTHER" id="PTHR43280">
    <property type="entry name" value="ARAC-FAMILY TRANSCRIPTIONAL REGULATOR"/>
    <property type="match status" value="1"/>
</dbReference>
<dbReference type="Pfam" id="PF12833">
    <property type="entry name" value="HTH_18"/>
    <property type="match status" value="1"/>
</dbReference>
<dbReference type="AlphaFoldDB" id="A0AAN0M8H7"/>
<organism evidence="5 6">
    <name type="scientific">Yoonia algicola</name>
    <dbReference type="NCBI Taxonomy" id="3137368"/>
    <lineage>
        <taxon>Bacteria</taxon>
        <taxon>Pseudomonadati</taxon>
        <taxon>Pseudomonadota</taxon>
        <taxon>Alphaproteobacteria</taxon>
        <taxon>Rhodobacterales</taxon>
        <taxon>Paracoccaceae</taxon>
        <taxon>Yoonia</taxon>
    </lineage>
</organism>
<accession>A0AAN0M8H7</accession>
<dbReference type="SMART" id="SM00342">
    <property type="entry name" value="HTH_ARAC"/>
    <property type="match status" value="1"/>
</dbReference>
<dbReference type="GO" id="GO:0043565">
    <property type="term" value="F:sequence-specific DNA binding"/>
    <property type="evidence" value="ECO:0007669"/>
    <property type="project" value="InterPro"/>
</dbReference>
<dbReference type="Proteomes" id="UP001451782">
    <property type="component" value="Chromosome"/>
</dbReference>
<reference evidence="5 6" key="1">
    <citation type="submission" date="2024-04" db="EMBL/GenBank/DDBJ databases">
        <title>Phylogenomic analyses of a clade within the roseobacter group suggest taxonomic reassignments of species of the genera Aestuariivita, Citreicella, Loktanella, Nautella, Pelagibaca, Ruegeria, Thalassobius, Thiobacimonas and Tropicibacter, and the proposal o.</title>
        <authorList>
            <person name="Jeon C.O."/>
        </authorList>
    </citation>
    <scope>NUCLEOTIDE SEQUENCE [LARGE SCALE GENOMIC DNA]</scope>
    <source>
        <strain evidence="5 6">G8-12</strain>
    </source>
</reference>
<proteinExistence type="predicted"/>
<dbReference type="Gene3D" id="3.40.50.880">
    <property type="match status" value="1"/>
</dbReference>
<dbReference type="SUPFAM" id="SSF52317">
    <property type="entry name" value="Class I glutamine amidotransferase-like"/>
    <property type="match status" value="1"/>
</dbReference>
<dbReference type="Gene3D" id="1.10.10.60">
    <property type="entry name" value="Homeodomain-like"/>
    <property type="match status" value="1"/>
</dbReference>
<keyword evidence="6" id="KW-1185">Reference proteome</keyword>
<evidence type="ECO:0000256" key="3">
    <source>
        <dbReference type="ARBA" id="ARBA00023163"/>
    </source>
</evidence>
<keyword evidence="1" id="KW-0805">Transcription regulation</keyword>
<dbReference type="EMBL" id="CP151762">
    <property type="protein sequence ID" value="WZU63506.1"/>
    <property type="molecule type" value="Genomic_DNA"/>
</dbReference>
<dbReference type="PROSITE" id="PS01124">
    <property type="entry name" value="HTH_ARAC_FAMILY_2"/>
    <property type="match status" value="1"/>
</dbReference>
<dbReference type="InterPro" id="IPR018060">
    <property type="entry name" value="HTH_AraC"/>
</dbReference>
<dbReference type="RefSeq" id="WP_342069887.1">
    <property type="nucleotide sequence ID" value="NZ_CP151762.1"/>
</dbReference>
<feature type="domain" description="HTH araC/xylS-type" evidence="4">
    <location>
        <begin position="214"/>
        <end position="310"/>
    </location>
</feature>
<dbReference type="KEGG" id="yag:AABB28_16935"/>
<keyword evidence="2" id="KW-0238">DNA-binding</keyword>
<dbReference type="InterPro" id="IPR009057">
    <property type="entry name" value="Homeodomain-like_sf"/>
</dbReference>